<keyword evidence="3" id="KW-1185">Reference proteome</keyword>
<dbReference type="KEGG" id="abas:ACPOL_6008"/>
<dbReference type="SUPFAM" id="SSF53474">
    <property type="entry name" value="alpha/beta-Hydrolases"/>
    <property type="match status" value="1"/>
</dbReference>
<dbReference type="PANTHER" id="PTHR42103:SF2">
    <property type="entry name" value="AB HYDROLASE-1 DOMAIN-CONTAINING PROTEIN"/>
    <property type="match status" value="1"/>
</dbReference>
<dbReference type="RefSeq" id="WP_114209859.1">
    <property type="nucleotide sequence ID" value="NZ_CP030840.1"/>
</dbReference>
<feature type="domain" description="KANL3/Tex30 alpha/beta hydrolase-like" evidence="1">
    <location>
        <begin position="51"/>
        <end position="202"/>
    </location>
</feature>
<organism evidence="2 3">
    <name type="scientific">Acidisarcina polymorpha</name>
    <dbReference type="NCBI Taxonomy" id="2211140"/>
    <lineage>
        <taxon>Bacteria</taxon>
        <taxon>Pseudomonadati</taxon>
        <taxon>Acidobacteriota</taxon>
        <taxon>Terriglobia</taxon>
        <taxon>Terriglobales</taxon>
        <taxon>Acidobacteriaceae</taxon>
        <taxon>Acidisarcina</taxon>
    </lineage>
</organism>
<dbReference type="Gene3D" id="3.40.50.1820">
    <property type="entry name" value="alpha/beta hydrolase"/>
    <property type="match status" value="1"/>
</dbReference>
<dbReference type="EMBL" id="CP030840">
    <property type="protein sequence ID" value="AXC15252.1"/>
    <property type="molecule type" value="Genomic_DNA"/>
</dbReference>
<evidence type="ECO:0000259" key="1">
    <source>
        <dbReference type="Pfam" id="PF20408"/>
    </source>
</evidence>
<dbReference type="AlphaFoldDB" id="A0A2Z5G7L2"/>
<dbReference type="InterPro" id="IPR029058">
    <property type="entry name" value="AB_hydrolase_fold"/>
</dbReference>
<name>A0A2Z5G7L2_9BACT</name>
<protein>
    <submittedName>
        <fullName evidence="2">Alpha/beta hydrolase</fullName>
    </submittedName>
</protein>
<proteinExistence type="predicted"/>
<dbReference type="Proteomes" id="UP000253606">
    <property type="component" value="Chromosome"/>
</dbReference>
<dbReference type="GO" id="GO:0016787">
    <property type="term" value="F:hydrolase activity"/>
    <property type="evidence" value="ECO:0007669"/>
    <property type="project" value="UniProtKB-KW"/>
</dbReference>
<gene>
    <name evidence="2" type="ORF">ACPOL_6008</name>
</gene>
<reference evidence="2 3" key="1">
    <citation type="journal article" date="2018" name="Front. Microbiol.">
        <title>Hydrolytic Capabilities as a Key to Environmental Success: Chitinolytic and Cellulolytic Acidobacteria From Acidic Sub-arctic Soils and Boreal Peatlands.</title>
        <authorList>
            <person name="Belova S.E."/>
            <person name="Ravin N.V."/>
            <person name="Pankratov T.A."/>
            <person name="Rakitin A.L."/>
            <person name="Ivanova A.A."/>
            <person name="Beletsky A.V."/>
            <person name="Mardanov A.V."/>
            <person name="Sinninghe Damste J.S."/>
            <person name="Dedysh S.N."/>
        </authorList>
    </citation>
    <scope>NUCLEOTIDE SEQUENCE [LARGE SCALE GENOMIC DNA]</scope>
    <source>
        <strain evidence="2 3">SBC82</strain>
    </source>
</reference>
<dbReference type="OrthoDB" id="9800435at2"/>
<dbReference type="InterPro" id="IPR046879">
    <property type="entry name" value="KANL3/Tex30_Abhydrolase"/>
</dbReference>
<sequence>MNPTFASSAIRSVDDLRGPAGQLEALLNAGNPAAAYSALVCHPHPLFGGTMHNKVAYHAMKAFGSFGFPVLRFNFRGAGLSEGVHDHGRGEREDVRAAVDWLSNEFNLPILFAGFSFGANVGLRACCGDQRVHGLVALGTPVHAEGRDYHYEFLANCRAPKLFVSGTADKYGPVALVEAAVSLAPPPTELVWIPEADHFFAGQLDRMQDAIHNWVDAHFLAVRPQ</sequence>
<evidence type="ECO:0000313" key="2">
    <source>
        <dbReference type="EMBL" id="AXC15252.1"/>
    </source>
</evidence>
<dbReference type="PANTHER" id="PTHR42103">
    <property type="entry name" value="ALPHA/BETA-HYDROLASES SUPERFAMILY PROTEIN"/>
    <property type="match status" value="1"/>
</dbReference>
<dbReference type="Pfam" id="PF20408">
    <property type="entry name" value="Abhydrolase_11"/>
    <property type="match status" value="1"/>
</dbReference>
<accession>A0A2Z5G7L2</accession>
<keyword evidence="2" id="KW-0378">Hydrolase</keyword>
<evidence type="ECO:0000313" key="3">
    <source>
        <dbReference type="Proteomes" id="UP000253606"/>
    </source>
</evidence>